<evidence type="ECO:0000313" key="3">
    <source>
        <dbReference type="EMBL" id="GED99622.1"/>
    </source>
</evidence>
<comment type="caution">
    <text evidence="3">The sequence shown here is derived from an EMBL/GenBank/DDBJ whole genome shotgun (WGS) entry which is preliminary data.</text>
</comment>
<dbReference type="AlphaFoldDB" id="A0A7I9V343"/>
<evidence type="ECO:0000256" key="2">
    <source>
        <dbReference type="SAM" id="Phobius"/>
    </source>
</evidence>
<gene>
    <name evidence="3" type="ORF">nbrc107696_00690</name>
</gene>
<proteinExistence type="predicted"/>
<dbReference type="RefSeq" id="WP_161893600.1">
    <property type="nucleotide sequence ID" value="NZ_BJOV01000001.1"/>
</dbReference>
<organism evidence="3 4">
    <name type="scientific">Gordonia spumicola</name>
    <dbReference type="NCBI Taxonomy" id="589161"/>
    <lineage>
        <taxon>Bacteria</taxon>
        <taxon>Bacillati</taxon>
        <taxon>Actinomycetota</taxon>
        <taxon>Actinomycetes</taxon>
        <taxon>Mycobacteriales</taxon>
        <taxon>Gordoniaceae</taxon>
        <taxon>Gordonia</taxon>
    </lineage>
</organism>
<protein>
    <submittedName>
        <fullName evidence="3">Uncharacterized protein</fullName>
    </submittedName>
</protein>
<feature type="region of interest" description="Disordered" evidence="1">
    <location>
        <begin position="43"/>
        <end position="107"/>
    </location>
</feature>
<keyword evidence="2" id="KW-1133">Transmembrane helix</keyword>
<feature type="transmembrane region" description="Helical" evidence="2">
    <location>
        <begin position="18"/>
        <end position="39"/>
    </location>
</feature>
<keyword evidence="2" id="KW-0812">Transmembrane</keyword>
<name>A0A7I9V343_9ACTN</name>
<feature type="compositionally biased region" description="Low complexity" evidence="1">
    <location>
        <begin position="50"/>
        <end position="77"/>
    </location>
</feature>
<sequence>MIEPQGPLPSEVYWRRRVVAGIGAVVAIAVVIALIVWAGGSSDDSAPKNAAAASSTTPSTSAPAPAPSSTPAAPTTSEPVSGGGEHGSDGGPTSTQPPAPAAPGDAAAQNICADQSLSVVLYTDKPTYAVGDQPVFTLVVTNGGLSECNRDLGKNAQNVVVRTLDGSKTLWAAQDCAPDKAVNNQLLAPGQQFSDTITWSGTTSSPGCKKPRVQIPAGGYQATAKIGEKESAPITFNIVKPAQG</sequence>
<dbReference type="Proteomes" id="UP000444960">
    <property type="component" value="Unassembled WGS sequence"/>
</dbReference>
<dbReference type="OrthoDB" id="5189092at2"/>
<dbReference type="EMBL" id="BJOV01000001">
    <property type="protein sequence ID" value="GED99622.1"/>
    <property type="molecule type" value="Genomic_DNA"/>
</dbReference>
<evidence type="ECO:0000256" key="1">
    <source>
        <dbReference type="SAM" id="MobiDB-lite"/>
    </source>
</evidence>
<evidence type="ECO:0000313" key="4">
    <source>
        <dbReference type="Proteomes" id="UP000444960"/>
    </source>
</evidence>
<keyword evidence="4" id="KW-1185">Reference proteome</keyword>
<accession>A0A7I9V343</accession>
<reference evidence="4" key="1">
    <citation type="submission" date="2019-06" db="EMBL/GenBank/DDBJ databases">
        <title>Gordonia isolated from sludge of a wastewater treatment plant.</title>
        <authorList>
            <person name="Tamura T."/>
            <person name="Aoyama K."/>
            <person name="Kang Y."/>
            <person name="Saito S."/>
            <person name="Akiyama N."/>
            <person name="Yazawa K."/>
            <person name="Gonoi T."/>
            <person name="Mikami Y."/>
        </authorList>
    </citation>
    <scope>NUCLEOTIDE SEQUENCE [LARGE SCALE GENOMIC DNA]</scope>
    <source>
        <strain evidence="4">NBRC 107696</strain>
    </source>
</reference>
<keyword evidence="2" id="KW-0472">Membrane</keyword>